<sequence>MHSMLEVVGIGFLLLTTATSVPTTKPPSTCGLVMTEGVSKDPMSDMFDYKKGNPPVLPELPNPLDTPDQGLVYTGWNIDEFAETADIIPESKLNTLAAFVTNTIVNGVGLSLAATGSISIGPGLDSFDFISFYFACILPDGTAEVALAQPCTVRVTSPDVSDATFTIEKTNLLAKDNMQKAVLPDRFKGVKSATITLETVKPLGAVPLPGTAGVMFVENVEHRNNCLK</sequence>
<comment type="caution">
    <text evidence="2">The sequence shown here is derived from an EMBL/GenBank/DDBJ whole genome shotgun (WGS) entry which is preliminary data.</text>
</comment>
<organism evidence="2 3">
    <name type="scientific">Elasticomyces elasticus</name>
    <dbReference type="NCBI Taxonomy" id="574655"/>
    <lineage>
        <taxon>Eukaryota</taxon>
        <taxon>Fungi</taxon>
        <taxon>Dikarya</taxon>
        <taxon>Ascomycota</taxon>
        <taxon>Pezizomycotina</taxon>
        <taxon>Dothideomycetes</taxon>
        <taxon>Dothideomycetidae</taxon>
        <taxon>Mycosphaerellales</taxon>
        <taxon>Teratosphaeriaceae</taxon>
        <taxon>Elasticomyces</taxon>
    </lineage>
</organism>
<accession>A0AAN7VU23</accession>
<feature type="signal peptide" evidence="1">
    <location>
        <begin position="1"/>
        <end position="20"/>
    </location>
</feature>
<dbReference type="EMBL" id="JAVRQU010000004">
    <property type="protein sequence ID" value="KAK5703741.1"/>
    <property type="molecule type" value="Genomic_DNA"/>
</dbReference>
<reference evidence="2" key="1">
    <citation type="submission" date="2023-08" db="EMBL/GenBank/DDBJ databases">
        <title>Black Yeasts Isolated from many extreme environments.</title>
        <authorList>
            <person name="Coleine C."/>
            <person name="Stajich J.E."/>
            <person name="Selbmann L."/>
        </authorList>
    </citation>
    <scope>NUCLEOTIDE SEQUENCE</scope>
    <source>
        <strain evidence="2">CCFEE 5810</strain>
    </source>
</reference>
<dbReference type="AlphaFoldDB" id="A0AAN7VU23"/>
<proteinExistence type="predicted"/>
<dbReference type="Proteomes" id="UP001310594">
    <property type="component" value="Unassembled WGS sequence"/>
</dbReference>
<evidence type="ECO:0000313" key="3">
    <source>
        <dbReference type="Proteomes" id="UP001310594"/>
    </source>
</evidence>
<evidence type="ECO:0000313" key="2">
    <source>
        <dbReference type="EMBL" id="KAK5703741.1"/>
    </source>
</evidence>
<gene>
    <name evidence="2" type="ORF">LTR97_002754</name>
</gene>
<protein>
    <submittedName>
        <fullName evidence="2">Uncharacterized protein</fullName>
    </submittedName>
</protein>
<keyword evidence="1" id="KW-0732">Signal</keyword>
<name>A0AAN7VU23_9PEZI</name>
<feature type="chain" id="PRO_5042907389" evidence="1">
    <location>
        <begin position="21"/>
        <end position="228"/>
    </location>
</feature>
<evidence type="ECO:0000256" key="1">
    <source>
        <dbReference type="SAM" id="SignalP"/>
    </source>
</evidence>